<sequence length="276" mass="31138">MRSDIVWLRYNPLIGGTWMRKTENSAESLLNIKQAAKILNASEISLRRWTDAGKLPCLRIGTRRERRFRLSDLNAYLEQSQTHKNFVSTDQITSQTAHITLESISINYGTHLCAFYDSDPGRLKLALPFLLGGLQEDSRCFLIAATEIQAIILNELREARPGIDQDIQDSRLVVSEGMSSGNKLYAFFEQSFLQASKQGIQGMRVLGDMAWTLKKGIGAEELNAFECRYNHGLGHRFPVISLCQYDARLFSGTAILSALKCHNDTFDYPLNHFLGV</sequence>
<organism evidence="3 4">
    <name type="scientific">Nitrosomonas nitrosa</name>
    <dbReference type="NCBI Taxonomy" id="52442"/>
    <lineage>
        <taxon>Bacteria</taxon>
        <taxon>Pseudomonadati</taxon>
        <taxon>Pseudomonadota</taxon>
        <taxon>Betaproteobacteria</taxon>
        <taxon>Nitrosomonadales</taxon>
        <taxon>Nitrosomonadaceae</taxon>
        <taxon>Nitrosomonas</taxon>
    </lineage>
</organism>
<feature type="domain" description="MEDS" evidence="2">
    <location>
        <begin position="110"/>
        <end position="262"/>
    </location>
</feature>
<dbReference type="EMBL" id="CAJNAP010000008">
    <property type="protein sequence ID" value="CAE6497598.1"/>
    <property type="molecule type" value="Genomic_DNA"/>
</dbReference>
<evidence type="ECO:0000313" key="4">
    <source>
        <dbReference type="Proteomes" id="UP000601736"/>
    </source>
</evidence>
<dbReference type="SUPFAM" id="SSF46955">
    <property type="entry name" value="Putative DNA-binding domain"/>
    <property type="match status" value="1"/>
</dbReference>
<dbReference type="NCBIfam" id="TIGR01764">
    <property type="entry name" value="excise"/>
    <property type="match status" value="1"/>
</dbReference>
<dbReference type="AlphaFoldDB" id="A0A8H8Z0A7"/>
<comment type="caution">
    <text evidence="3">The sequence shown here is derived from an EMBL/GenBank/DDBJ whole genome shotgun (WGS) entry which is preliminary data.</text>
</comment>
<dbReference type="Pfam" id="PF12728">
    <property type="entry name" value="HTH_17"/>
    <property type="match status" value="1"/>
</dbReference>
<reference evidence="3" key="1">
    <citation type="submission" date="2021-02" db="EMBL/GenBank/DDBJ databases">
        <authorList>
            <person name="Han P."/>
        </authorList>
    </citation>
    <scope>NUCLEOTIDE SEQUENCE</scope>
    <source>
        <strain evidence="3">Nitrosomonas nitrosa 18-3D</strain>
    </source>
</reference>
<feature type="domain" description="Helix-turn-helix" evidence="1">
    <location>
        <begin position="29"/>
        <end position="79"/>
    </location>
</feature>
<evidence type="ECO:0000259" key="2">
    <source>
        <dbReference type="Pfam" id="PF14417"/>
    </source>
</evidence>
<dbReference type="Pfam" id="PF14417">
    <property type="entry name" value="MEDS"/>
    <property type="match status" value="1"/>
</dbReference>
<dbReference type="InterPro" id="IPR041657">
    <property type="entry name" value="HTH_17"/>
</dbReference>
<dbReference type="InterPro" id="IPR025847">
    <property type="entry name" value="MEDS_domain"/>
</dbReference>
<dbReference type="Proteomes" id="UP000601736">
    <property type="component" value="Unassembled WGS sequence"/>
</dbReference>
<gene>
    <name evidence="3" type="primary">dcmR</name>
    <name evidence="3" type="ORF">NMYAN_160015</name>
</gene>
<evidence type="ECO:0000313" key="3">
    <source>
        <dbReference type="EMBL" id="CAE6497598.1"/>
    </source>
</evidence>
<dbReference type="GO" id="GO:0003677">
    <property type="term" value="F:DNA binding"/>
    <property type="evidence" value="ECO:0007669"/>
    <property type="project" value="InterPro"/>
</dbReference>
<proteinExistence type="predicted"/>
<dbReference type="InterPro" id="IPR010093">
    <property type="entry name" value="SinI_DNA-bd"/>
</dbReference>
<name>A0A8H8Z0A7_9PROT</name>
<dbReference type="InterPro" id="IPR009061">
    <property type="entry name" value="DNA-bd_dom_put_sf"/>
</dbReference>
<dbReference type="Gene3D" id="1.10.10.10">
    <property type="entry name" value="Winged helix-like DNA-binding domain superfamily/Winged helix DNA-binding domain"/>
    <property type="match status" value="1"/>
</dbReference>
<accession>A0A8H8Z0A7</accession>
<evidence type="ECO:0000259" key="1">
    <source>
        <dbReference type="Pfam" id="PF12728"/>
    </source>
</evidence>
<protein>
    <submittedName>
        <fullName evidence="3">Transcriptional repressor DcmR</fullName>
    </submittedName>
</protein>
<dbReference type="InterPro" id="IPR036388">
    <property type="entry name" value="WH-like_DNA-bd_sf"/>
</dbReference>
<dbReference type="RefSeq" id="WP_204799534.1">
    <property type="nucleotide sequence ID" value="NZ_CAJNAP010000008.1"/>
</dbReference>